<name>A0A812IE00_9DINO</name>
<dbReference type="InterPro" id="IPR046349">
    <property type="entry name" value="C1-like_sf"/>
</dbReference>
<dbReference type="SUPFAM" id="SSF57889">
    <property type="entry name" value="Cysteine-rich domain"/>
    <property type="match status" value="1"/>
</dbReference>
<feature type="region of interest" description="Disordered" evidence="1">
    <location>
        <begin position="161"/>
        <end position="190"/>
    </location>
</feature>
<sequence>MSGACESAACASELSEPQLKEGSVSPSSSQAETVRVMEVFSPDPAHHKSGVRPVSMHPLDLRPPGDSTGPFVSTMSSACPETGSASSSQLLCDSMRPARVSSTERSDCSGQSTGGVQQVSCNASSLGIRTGSRPVFTGLVTTCVEGEKVSRPSVLREVTPISSRPVFTGPGSIPRRGEGYPARGESDPPVIQEVPDAEAVGNPLASLLPCGRPLPPRPPTPKRKRLEPERASCSSGSASSEEGLTPADAEAFLARLDARPTCSSGHPLFSFGPPEPGWWCSSCKRVFTTRRLLWGCRVCDFDVCGNCLVNLRSETTSAPSAAGATTPAPGDSGGVEAWPSVRLLRASGTLPRKDMFPDDLRLTLEVDGQELPVVGSCLAPELKGGFRKVFHLRGAWPSPNVVLKLAQSDADNINEVKCAAVCPAAFTHILGSGSIYGFRSVLVACAKRRMSSPSGQSR</sequence>
<comment type="caution">
    <text evidence="2">The sequence shown here is derived from an EMBL/GenBank/DDBJ whole genome shotgun (WGS) entry which is preliminary data.</text>
</comment>
<organism evidence="2 3">
    <name type="scientific">Symbiodinium natans</name>
    <dbReference type="NCBI Taxonomy" id="878477"/>
    <lineage>
        <taxon>Eukaryota</taxon>
        <taxon>Sar</taxon>
        <taxon>Alveolata</taxon>
        <taxon>Dinophyceae</taxon>
        <taxon>Suessiales</taxon>
        <taxon>Symbiodiniaceae</taxon>
        <taxon>Symbiodinium</taxon>
    </lineage>
</organism>
<evidence type="ECO:0000313" key="2">
    <source>
        <dbReference type="EMBL" id="CAE7029915.1"/>
    </source>
</evidence>
<feature type="compositionally biased region" description="Low complexity" evidence="1">
    <location>
        <begin position="231"/>
        <end position="243"/>
    </location>
</feature>
<keyword evidence="3" id="KW-1185">Reference proteome</keyword>
<dbReference type="EMBL" id="CAJNDS010000223">
    <property type="protein sequence ID" value="CAE7029915.1"/>
    <property type="molecule type" value="Genomic_DNA"/>
</dbReference>
<evidence type="ECO:0000313" key="3">
    <source>
        <dbReference type="Proteomes" id="UP000604046"/>
    </source>
</evidence>
<proteinExistence type="predicted"/>
<reference evidence="2" key="1">
    <citation type="submission" date="2021-02" db="EMBL/GenBank/DDBJ databases">
        <authorList>
            <person name="Dougan E. K."/>
            <person name="Rhodes N."/>
            <person name="Thang M."/>
            <person name="Chan C."/>
        </authorList>
    </citation>
    <scope>NUCLEOTIDE SEQUENCE</scope>
</reference>
<dbReference type="Proteomes" id="UP000604046">
    <property type="component" value="Unassembled WGS sequence"/>
</dbReference>
<dbReference type="AlphaFoldDB" id="A0A812IE00"/>
<feature type="region of interest" description="Disordered" evidence="1">
    <location>
        <begin position="205"/>
        <end position="245"/>
    </location>
</feature>
<feature type="region of interest" description="Disordered" evidence="1">
    <location>
        <begin position="1"/>
        <end position="70"/>
    </location>
</feature>
<evidence type="ECO:0000256" key="1">
    <source>
        <dbReference type="SAM" id="MobiDB-lite"/>
    </source>
</evidence>
<gene>
    <name evidence="2" type="ORF">SNAT2548_LOCUS3602</name>
</gene>
<protein>
    <submittedName>
        <fullName evidence="2">Uncharacterized protein</fullName>
    </submittedName>
</protein>
<feature type="compositionally biased region" description="Low complexity" evidence="1">
    <location>
        <begin position="1"/>
        <end position="13"/>
    </location>
</feature>
<accession>A0A812IE00</accession>